<proteinExistence type="predicted"/>
<dbReference type="OrthoDB" id="9906946at2"/>
<accession>A0A1C7EB34</accession>
<evidence type="ECO:0000313" key="2">
    <source>
        <dbReference type="Proteomes" id="UP000092650"/>
    </source>
</evidence>
<reference evidence="1" key="1">
    <citation type="submission" date="2016-10" db="EMBL/GenBank/DDBJ databases">
        <authorList>
            <person name="See-Too W.S."/>
        </authorList>
    </citation>
    <scope>NUCLEOTIDE SEQUENCE [LARGE SCALE GENOMIC DNA]</scope>
    <source>
        <strain evidence="1">DSM 23997</strain>
    </source>
</reference>
<protein>
    <submittedName>
        <fullName evidence="1">Uncharacterized protein</fullName>
    </submittedName>
</protein>
<keyword evidence="2" id="KW-1185">Reference proteome</keyword>
<sequence length="148" mass="17865">MNDDRRIRIDELKVVQRQKQFIQMHEFKKYPPHQLLSSNADEEIWNKINQGRVIERIEEVSLESLRKQIGQIFSDSEKLGTVFYFSTDSFFVQFNKSELIQHADKMVEDLSKDALLHWFIFSTDLNQILLLEESEYGYYELTYYEERI</sequence>
<gene>
    <name evidence="1" type="ORF">BBI15_10590</name>
</gene>
<dbReference type="Proteomes" id="UP000092650">
    <property type="component" value="Chromosome"/>
</dbReference>
<dbReference type="RefSeq" id="WP_068870827.1">
    <property type="nucleotide sequence ID" value="NZ_CP016539.2"/>
</dbReference>
<organism evidence="1 2">
    <name type="scientific">Planococcus plakortidis</name>
    <dbReference type="NCBI Taxonomy" id="1038856"/>
    <lineage>
        <taxon>Bacteria</taxon>
        <taxon>Bacillati</taxon>
        <taxon>Bacillota</taxon>
        <taxon>Bacilli</taxon>
        <taxon>Bacillales</taxon>
        <taxon>Caryophanaceae</taxon>
        <taxon>Planococcus</taxon>
    </lineage>
</organism>
<dbReference type="AlphaFoldDB" id="A0A1C7EB34"/>
<evidence type="ECO:0000313" key="1">
    <source>
        <dbReference type="EMBL" id="ANU20632.1"/>
    </source>
</evidence>
<name>A0A1C7EB34_9BACL</name>
<dbReference type="KEGG" id="ppla:BBI15_10590"/>
<dbReference type="EMBL" id="CP016539">
    <property type="protein sequence ID" value="ANU20632.1"/>
    <property type="molecule type" value="Genomic_DNA"/>
</dbReference>